<feature type="compositionally biased region" description="Basic and acidic residues" evidence="1">
    <location>
        <begin position="31"/>
        <end position="58"/>
    </location>
</feature>
<gene>
    <name evidence="2" type="ORF">JJB11_04440</name>
</gene>
<accession>A0A934TPY7</accession>
<dbReference type="Pfam" id="PF10116">
    <property type="entry name" value="Host_attach"/>
    <property type="match status" value="1"/>
</dbReference>
<evidence type="ECO:0000313" key="3">
    <source>
        <dbReference type="Proteomes" id="UP000630528"/>
    </source>
</evidence>
<organism evidence="2 3">
    <name type="scientific">Ramlibacter ginsenosidimutans</name>
    <dbReference type="NCBI Taxonomy" id="502333"/>
    <lineage>
        <taxon>Bacteria</taxon>
        <taxon>Pseudomonadati</taxon>
        <taxon>Pseudomonadota</taxon>
        <taxon>Betaproteobacteria</taxon>
        <taxon>Burkholderiales</taxon>
        <taxon>Comamonadaceae</taxon>
        <taxon>Ramlibacter</taxon>
    </lineage>
</organism>
<dbReference type="RefSeq" id="WP_201166676.1">
    <property type="nucleotide sequence ID" value="NZ_JAEPWM010000001.1"/>
</dbReference>
<reference evidence="2" key="1">
    <citation type="journal article" date="2012" name="J. Microbiol. Biotechnol.">
        <title>Ramlibacter ginsenosidimutans sp. nov., with ginsenoside-converting activity.</title>
        <authorList>
            <person name="Wang L."/>
            <person name="An D.S."/>
            <person name="Kim S.G."/>
            <person name="Jin F.X."/>
            <person name="Kim S.C."/>
            <person name="Lee S.T."/>
            <person name="Im W.T."/>
        </authorList>
    </citation>
    <scope>NUCLEOTIDE SEQUENCE</scope>
    <source>
        <strain evidence="2">KACC 17527</strain>
    </source>
</reference>
<sequence length="145" mass="16302">MKPHWILIANSARARLLQQEHPAQAPSLLKTFEHPASRLRSSELGDDEAGRERSDRGPRATVFEPRLDPHRKEHLHFARELAAALEDGAVRGECASISVFAASPFLGELKQEFGAETQRLLESTHDVDLTHVETPNLDRRLREQG</sequence>
<dbReference type="EMBL" id="JAEPWM010000001">
    <property type="protein sequence ID" value="MBK6005333.1"/>
    <property type="molecule type" value="Genomic_DNA"/>
</dbReference>
<name>A0A934TPY7_9BURK</name>
<dbReference type="AlphaFoldDB" id="A0A934TPY7"/>
<proteinExistence type="predicted"/>
<feature type="region of interest" description="Disordered" evidence="1">
    <location>
        <begin position="26"/>
        <end position="69"/>
    </location>
</feature>
<reference evidence="2" key="2">
    <citation type="submission" date="2021-01" db="EMBL/GenBank/DDBJ databases">
        <authorList>
            <person name="Kang M."/>
        </authorList>
    </citation>
    <scope>NUCLEOTIDE SEQUENCE</scope>
    <source>
        <strain evidence="2">KACC 17527</strain>
    </source>
</reference>
<evidence type="ECO:0000256" key="1">
    <source>
        <dbReference type="SAM" id="MobiDB-lite"/>
    </source>
</evidence>
<evidence type="ECO:0000313" key="2">
    <source>
        <dbReference type="EMBL" id="MBK6005333.1"/>
    </source>
</evidence>
<comment type="caution">
    <text evidence="2">The sequence shown here is derived from an EMBL/GenBank/DDBJ whole genome shotgun (WGS) entry which is preliminary data.</text>
</comment>
<protein>
    <submittedName>
        <fullName evidence="2">Host attachment protein</fullName>
    </submittedName>
</protein>
<dbReference type="Proteomes" id="UP000630528">
    <property type="component" value="Unassembled WGS sequence"/>
</dbReference>
<dbReference type="InterPro" id="IPR019291">
    <property type="entry name" value="Host_attachment_protein"/>
</dbReference>
<keyword evidence="3" id="KW-1185">Reference proteome</keyword>